<comment type="subunit">
    <text evidence="2">Interacts transiently with the RNA polymerase catalytic core formed by RpoA, RpoB, RpoC and RpoZ (2 alpha, 1 beta, 1 beta' and 1 omega subunit) to form the RNA polymerase holoenzyme that can initiate transcription.</text>
</comment>
<dbReference type="InterPro" id="IPR007627">
    <property type="entry name" value="RNA_pol_sigma70_r2"/>
</dbReference>
<dbReference type="Pfam" id="PF08281">
    <property type="entry name" value="Sigma70_r4_2"/>
    <property type="match status" value="1"/>
</dbReference>
<keyword evidence="4" id="KW-0731">Sigma factor</keyword>
<dbReference type="InterPro" id="IPR032710">
    <property type="entry name" value="NTF2-like_dom_sf"/>
</dbReference>
<comment type="similarity">
    <text evidence="1">Belongs to the sigma-70 factor family. ECF subfamily.</text>
</comment>
<dbReference type="STRING" id="909613.UO65_0392"/>
<dbReference type="AlphaFoldDB" id="W7JE59"/>
<comment type="caution">
    <text evidence="8">The sequence shown here is derived from an EMBL/GenBank/DDBJ whole genome shotgun (WGS) entry which is preliminary data.</text>
</comment>
<dbReference type="Proteomes" id="UP000019277">
    <property type="component" value="Unassembled WGS sequence"/>
</dbReference>
<evidence type="ECO:0000313" key="9">
    <source>
        <dbReference type="Proteomes" id="UP000019277"/>
    </source>
</evidence>
<dbReference type="EMBL" id="AYXG01000016">
    <property type="protein sequence ID" value="EWC64269.1"/>
    <property type="molecule type" value="Genomic_DNA"/>
</dbReference>
<dbReference type="Gene3D" id="3.10.450.50">
    <property type="match status" value="1"/>
</dbReference>
<keyword evidence="5" id="KW-0804">Transcription</keyword>
<dbReference type="CDD" id="cd06171">
    <property type="entry name" value="Sigma70_r4"/>
    <property type="match status" value="1"/>
</dbReference>
<protein>
    <submittedName>
        <fullName evidence="8">RNA polymerase sigma-70 factor</fullName>
    </submittedName>
</protein>
<dbReference type="InterPro" id="IPR013325">
    <property type="entry name" value="RNA_pol_sigma_r2"/>
</dbReference>
<dbReference type="InterPro" id="IPR014284">
    <property type="entry name" value="RNA_pol_sigma-70_dom"/>
</dbReference>
<feature type="domain" description="RNA polymerase sigma-70 region 2" evidence="6">
    <location>
        <begin position="7"/>
        <end position="67"/>
    </location>
</feature>
<dbReference type="GO" id="GO:0016987">
    <property type="term" value="F:sigma factor activity"/>
    <property type="evidence" value="ECO:0007669"/>
    <property type="project" value="UniProtKB-KW"/>
</dbReference>
<evidence type="ECO:0000256" key="4">
    <source>
        <dbReference type="ARBA" id="ARBA00023082"/>
    </source>
</evidence>
<evidence type="ECO:0000313" key="8">
    <source>
        <dbReference type="EMBL" id="EWC64269.1"/>
    </source>
</evidence>
<accession>W7JE59</accession>
<feature type="domain" description="RNA polymerase sigma factor 70 region 4 type 2" evidence="7">
    <location>
        <begin position="102"/>
        <end position="152"/>
    </location>
</feature>
<dbReference type="GO" id="GO:0003677">
    <property type="term" value="F:DNA binding"/>
    <property type="evidence" value="ECO:0007669"/>
    <property type="project" value="InterPro"/>
</dbReference>
<evidence type="ECO:0000256" key="1">
    <source>
        <dbReference type="ARBA" id="ARBA00010641"/>
    </source>
</evidence>
<dbReference type="GO" id="GO:0006352">
    <property type="term" value="P:DNA-templated transcription initiation"/>
    <property type="evidence" value="ECO:0007669"/>
    <property type="project" value="InterPro"/>
</dbReference>
<sequence>MEEEFARARERLLAVAYGITGDRGAAEDVVQEAWLRLVSSREPVDDVTGWLVVVTSRLALDVVKSARHRREQYVGQWLPEPLVELDADPADRVTLDESVTLALLVVLETLSPAERTVFLLHEVFGLPFTEVAGVVGRTPAAVRQLASRARRHVADRAPRFEPDPVRQRAVVSAFATACAGDDLGALLALLDPDVVLRSDGGGFVSAARNPVVGADRVARFLAGVQRRKPAELRPVRVNGWAGLLRVHQGHPTGVMALTVADGRVTAVDIVLNPEKLARVRAAHVEGTP</sequence>
<evidence type="ECO:0000259" key="7">
    <source>
        <dbReference type="Pfam" id="PF08281"/>
    </source>
</evidence>
<dbReference type="NCBIfam" id="TIGR02937">
    <property type="entry name" value="sigma70-ECF"/>
    <property type="match status" value="1"/>
</dbReference>
<gene>
    <name evidence="8" type="ORF">UO65_0392</name>
</gene>
<dbReference type="PANTHER" id="PTHR30173">
    <property type="entry name" value="SIGMA 19 FACTOR"/>
    <property type="match status" value="1"/>
</dbReference>
<dbReference type="InterPro" id="IPR013249">
    <property type="entry name" value="RNA_pol_sigma70_r4_t2"/>
</dbReference>
<dbReference type="Gene3D" id="1.10.1740.10">
    <property type="match status" value="1"/>
</dbReference>
<evidence type="ECO:0000259" key="6">
    <source>
        <dbReference type="Pfam" id="PF04542"/>
    </source>
</evidence>
<evidence type="ECO:0000256" key="5">
    <source>
        <dbReference type="ARBA" id="ARBA00023163"/>
    </source>
</evidence>
<dbReference type="Gene3D" id="1.10.10.10">
    <property type="entry name" value="Winged helix-like DNA-binding domain superfamily/Winged helix DNA-binding domain"/>
    <property type="match status" value="1"/>
</dbReference>
<accession>A0A8E2WVZ2</accession>
<dbReference type="Pfam" id="PF04542">
    <property type="entry name" value="Sigma70_r2"/>
    <property type="match status" value="1"/>
</dbReference>
<name>W7JE59_9PSEU</name>
<dbReference type="NCBIfam" id="NF007214">
    <property type="entry name" value="PRK09636.1"/>
    <property type="match status" value="1"/>
</dbReference>
<dbReference type="RefSeq" id="WP_200873277.1">
    <property type="nucleotide sequence ID" value="NZ_AYXG01000016.1"/>
</dbReference>
<keyword evidence="9" id="KW-1185">Reference proteome</keyword>
<evidence type="ECO:0000256" key="3">
    <source>
        <dbReference type="ARBA" id="ARBA00023015"/>
    </source>
</evidence>
<organism evidence="8 9">
    <name type="scientific">Actinokineospora spheciospongiae</name>
    <dbReference type="NCBI Taxonomy" id="909613"/>
    <lineage>
        <taxon>Bacteria</taxon>
        <taxon>Bacillati</taxon>
        <taxon>Actinomycetota</taxon>
        <taxon>Actinomycetes</taxon>
        <taxon>Pseudonocardiales</taxon>
        <taxon>Pseudonocardiaceae</taxon>
        <taxon>Actinokineospora</taxon>
    </lineage>
</organism>
<dbReference type="SUPFAM" id="SSF88659">
    <property type="entry name" value="Sigma3 and sigma4 domains of RNA polymerase sigma factors"/>
    <property type="match status" value="1"/>
</dbReference>
<reference evidence="8 9" key="1">
    <citation type="journal article" date="2014" name="Genome Announc.">
        <title>Draft Genome Sequence of the Antitrypanosomally Active Sponge-Associated Bacterium Actinokineospora sp. Strain EG49.</title>
        <authorList>
            <person name="Harjes J."/>
            <person name="Ryu T."/>
            <person name="Abdelmohsen U.R."/>
            <person name="Moitinho-Silva L."/>
            <person name="Horn H."/>
            <person name="Ravasi T."/>
            <person name="Hentschel U."/>
        </authorList>
    </citation>
    <scope>NUCLEOTIDE SEQUENCE [LARGE SCALE GENOMIC DNA]</scope>
    <source>
        <strain evidence="8 9">EG49</strain>
    </source>
</reference>
<dbReference type="InterPro" id="IPR052704">
    <property type="entry name" value="ECF_Sigma-70_Domain"/>
</dbReference>
<dbReference type="SUPFAM" id="SSF88946">
    <property type="entry name" value="Sigma2 domain of RNA polymerase sigma factors"/>
    <property type="match status" value="1"/>
</dbReference>
<dbReference type="SUPFAM" id="SSF54427">
    <property type="entry name" value="NTF2-like"/>
    <property type="match status" value="1"/>
</dbReference>
<dbReference type="PATRIC" id="fig|909613.9.peg.405"/>
<keyword evidence="3" id="KW-0805">Transcription regulation</keyword>
<dbReference type="PANTHER" id="PTHR30173:SF43">
    <property type="entry name" value="ECF RNA POLYMERASE SIGMA FACTOR SIGI-RELATED"/>
    <property type="match status" value="1"/>
</dbReference>
<proteinExistence type="inferred from homology"/>
<evidence type="ECO:0000256" key="2">
    <source>
        <dbReference type="ARBA" id="ARBA00011344"/>
    </source>
</evidence>
<dbReference type="InterPro" id="IPR013324">
    <property type="entry name" value="RNA_pol_sigma_r3/r4-like"/>
</dbReference>
<dbReference type="InterPro" id="IPR036388">
    <property type="entry name" value="WH-like_DNA-bd_sf"/>
</dbReference>
<dbReference type="eggNOG" id="COG1595">
    <property type="taxonomic scope" value="Bacteria"/>
</dbReference>